<comment type="caution">
    <text evidence="1">The sequence shown here is derived from an EMBL/GenBank/DDBJ whole genome shotgun (WGS) entry which is preliminary data.</text>
</comment>
<accession>A0ACA9N8R2</accession>
<evidence type="ECO:0000313" key="2">
    <source>
        <dbReference type="Proteomes" id="UP000789525"/>
    </source>
</evidence>
<name>A0ACA9N8R2_9GLOM</name>
<dbReference type="Proteomes" id="UP000789525">
    <property type="component" value="Unassembled WGS sequence"/>
</dbReference>
<gene>
    <name evidence="1" type="ORF">ACOLOM_LOCUS7859</name>
</gene>
<reference evidence="1" key="1">
    <citation type="submission" date="2021-06" db="EMBL/GenBank/DDBJ databases">
        <authorList>
            <person name="Kallberg Y."/>
            <person name="Tangrot J."/>
            <person name="Rosling A."/>
        </authorList>
    </citation>
    <scope>NUCLEOTIDE SEQUENCE</scope>
    <source>
        <strain evidence="1">CL356</strain>
    </source>
</reference>
<proteinExistence type="predicted"/>
<dbReference type="EMBL" id="CAJVPT010018961">
    <property type="protein sequence ID" value="CAG8638241.1"/>
    <property type="molecule type" value="Genomic_DNA"/>
</dbReference>
<organism evidence="1 2">
    <name type="scientific">Acaulospora colombiana</name>
    <dbReference type="NCBI Taxonomy" id="27376"/>
    <lineage>
        <taxon>Eukaryota</taxon>
        <taxon>Fungi</taxon>
        <taxon>Fungi incertae sedis</taxon>
        <taxon>Mucoromycota</taxon>
        <taxon>Glomeromycotina</taxon>
        <taxon>Glomeromycetes</taxon>
        <taxon>Diversisporales</taxon>
        <taxon>Acaulosporaceae</taxon>
        <taxon>Acaulospora</taxon>
    </lineage>
</organism>
<sequence length="941" mass="105387">RPARPVSMNIVIPTVASPATPSPRSNLVSKRLFGPRTPDTTPRGAGERRKTVTWDETCDVVEFDREDDMSIASVNGTDASRDSEESEQEELASPPQSLQSIPSLPESSGIREYYGPDRDSGGTPSPILSGSINELADDMDGEKMSISNMITEDEMPTPQRHDIDLPDEGYSHNSDEQDVISHPNGNGISEMQSFLTNMNSFRDDSVSTHEDSFTARLKTEPDVETSLRLSESRSPERFPRISRDAIRRQVEQQRMEGGSDDSFEHHQSASYRRSRHSHSPSPVRPESAVVVSSPFKQSNRSDVNLEDVHSALDRLMLGVERGFEPSILSNQSELDRDDDTSSIDDGPSFAPQGYGRAPDFVESTVIIDEDQSINEGVDAPLSRESTVMTNTSTSSSSGPFTPRASDAESPMMHTLSHEDHFSSSKPLPPPPDAITPPIVHVTLEDDEVIKSETLAVPAVSVRRGSTIKKREEAIKAKRREQRALEGRPSRRRSQSTGDLKAKQYLLISLKFEEPDQLDLVHQDDPDLTDAVQSELAKRQPAKKTYMMKQRRPTIYASDSRVGHLGVAGDVHGGRAWKAVRRPSDMDIINTRIVIGIKDLDIPLPSQPTYFTCVLNNGIHFVETPACRLERESLIEQEFELIENEKLEFTLTLKVRKDPHINQILNPPARPAYVPAARVETPTKTRNSVMSFFSGQTKRQSKIVVKEREPIPQPIESNDPFGRYLKKDLSMARAMVTFKDIVEHCDTKLFETSYPLIAQCAVGRDVVTKTVGEIVLHIFRLPPIPGVAPDDLPQSLDECTRGLRHTWRRRSLQVMGANLIAYNDVTKKPITTMDLRKVTLVEDDGRNGVNPIIITPPRDSSSENRLDKPKTLRRQRSFNALAGIEHSFRVIFDGNENDEVCFFADNAEEKAKWMEIFSALVGRIPHNPLWAEIMWQRQQESS</sequence>
<protein>
    <submittedName>
        <fullName evidence="1">12428_t:CDS:1</fullName>
    </submittedName>
</protein>
<evidence type="ECO:0000313" key="1">
    <source>
        <dbReference type="EMBL" id="CAG8638241.1"/>
    </source>
</evidence>
<keyword evidence="2" id="KW-1185">Reference proteome</keyword>
<feature type="non-terminal residue" evidence="1">
    <location>
        <position position="1"/>
    </location>
</feature>